<dbReference type="OMA" id="EIYEWND"/>
<dbReference type="STRING" id="602072.A0A1R3R8Y6"/>
<evidence type="ECO:0000259" key="4">
    <source>
        <dbReference type="Pfam" id="PF01494"/>
    </source>
</evidence>
<evidence type="ECO:0000256" key="2">
    <source>
        <dbReference type="ARBA" id="ARBA00022827"/>
    </source>
</evidence>
<name>A0A1R3R8Y6_ASPC5</name>
<feature type="domain" description="FAD-binding" evidence="4">
    <location>
        <begin position="160"/>
        <end position="400"/>
    </location>
</feature>
<dbReference type="PANTHER" id="PTHR46720">
    <property type="entry name" value="HYDROXYLASE, PUTATIVE (AFU_ORTHOLOGUE AFUA_3G01460)-RELATED"/>
    <property type="match status" value="1"/>
</dbReference>
<dbReference type="PANTHER" id="PTHR46720:SF3">
    <property type="entry name" value="FAD-BINDING DOMAIN-CONTAINING PROTEIN-RELATED"/>
    <property type="match status" value="1"/>
</dbReference>
<dbReference type="InterPro" id="IPR036188">
    <property type="entry name" value="FAD/NAD-bd_sf"/>
</dbReference>
<evidence type="ECO:0000313" key="5">
    <source>
        <dbReference type="EMBL" id="OOF90936.1"/>
    </source>
</evidence>
<dbReference type="GO" id="GO:0044550">
    <property type="term" value="P:secondary metabolite biosynthetic process"/>
    <property type="evidence" value="ECO:0007669"/>
    <property type="project" value="TreeGrafter"/>
</dbReference>
<evidence type="ECO:0000313" key="6">
    <source>
        <dbReference type="Proteomes" id="UP000188318"/>
    </source>
</evidence>
<keyword evidence="6" id="KW-1185">Reference proteome</keyword>
<dbReference type="Pfam" id="PF01494">
    <property type="entry name" value="FAD_binding_3"/>
    <property type="match status" value="1"/>
</dbReference>
<evidence type="ECO:0000256" key="1">
    <source>
        <dbReference type="ARBA" id="ARBA00022630"/>
    </source>
</evidence>
<dbReference type="InterPro" id="IPR002938">
    <property type="entry name" value="FAD-bd"/>
</dbReference>
<dbReference type="SUPFAM" id="SSF51905">
    <property type="entry name" value="FAD/NAD(P)-binding domain"/>
    <property type="match status" value="1"/>
</dbReference>
<keyword evidence="2" id="KW-0274">FAD</keyword>
<dbReference type="VEuPathDB" id="FungiDB:ASPCADRAFT_400369"/>
<dbReference type="OrthoDB" id="417877at2759"/>
<accession>A0A1R3R8Y6</accession>
<dbReference type="GO" id="GO:0071949">
    <property type="term" value="F:FAD binding"/>
    <property type="evidence" value="ECO:0007669"/>
    <property type="project" value="InterPro"/>
</dbReference>
<reference evidence="6" key="1">
    <citation type="journal article" date="2017" name="Genome Biol.">
        <title>Comparative genomics reveals high biological diversity and specific adaptations in the industrially and medically important fungal genus Aspergillus.</title>
        <authorList>
            <person name="de Vries R.P."/>
            <person name="Riley R."/>
            <person name="Wiebenga A."/>
            <person name="Aguilar-Osorio G."/>
            <person name="Amillis S."/>
            <person name="Uchima C.A."/>
            <person name="Anderluh G."/>
            <person name="Asadollahi M."/>
            <person name="Askin M."/>
            <person name="Barry K."/>
            <person name="Battaglia E."/>
            <person name="Bayram O."/>
            <person name="Benocci T."/>
            <person name="Braus-Stromeyer S.A."/>
            <person name="Caldana C."/>
            <person name="Canovas D."/>
            <person name="Cerqueira G.C."/>
            <person name="Chen F."/>
            <person name="Chen W."/>
            <person name="Choi C."/>
            <person name="Clum A."/>
            <person name="Dos Santos R.A."/>
            <person name="Damasio A.R."/>
            <person name="Diallinas G."/>
            <person name="Emri T."/>
            <person name="Fekete E."/>
            <person name="Flipphi M."/>
            <person name="Freyberg S."/>
            <person name="Gallo A."/>
            <person name="Gournas C."/>
            <person name="Habgood R."/>
            <person name="Hainaut M."/>
            <person name="Harispe M.L."/>
            <person name="Henrissat B."/>
            <person name="Hilden K.S."/>
            <person name="Hope R."/>
            <person name="Hossain A."/>
            <person name="Karabika E."/>
            <person name="Karaffa L."/>
            <person name="Karanyi Z."/>
            <person name="Krasevec N."/>
            <person name="Kuo A."/>
            <person name="Kusch H."/>
            <person name="LaButti K."/>
            <person name="Lagendijk E.L."/>
            <person name="Lapidus A."/>
            <person name="Levasseur A."/>
            <person name="Lindquist E."/>
            <person name="Lipzen A."/>
            <person name="Logrieco A.F."/>
            <person name="MacCabe A."/>
            <person name="Maekelae M.R."/>
            <person name="Malavazi I."/>
            <person name="Melin P."/>
            <person name="Meyer V."/>
            <person name="Mielnichuk N."/>
            <person name="Miskei M."/>
            <person name="Molnar A.P."/>
            <person name="Mule G."/>
            <person name="Ngan C.Y."/>
            <person name="Orejas M."/>
            <person name="Orosz E."/>
            <person name="Ouedraogo J.P."/>
            <person name="Overkamp K.M."/>
            <person name="Park H.-S."/>
            <person name="Perrone G."/>
            <person name="Piumi F."/>
            <person name="Punt P.J."/>
            <person name="Ram A.F."/>
            <person name="Ramon A."/>
            <person name="Rauscher S."/>
            <person name="Record E."/>
            <person name="Riano-Pachon D.M."/>
            <person name="Robert V."/>
            <person name="Roehrig J."/>
            <person name="Ruller R."/>
            <person name="Salamov A."/>
            <person name="Salih N.S."/>
            <person name="Samson R.A."/>
            <person name="Sandor E."/>
            <person name="Sanguinetti M."/>
            <person name="Schuetze T."/>
            <person name="Sepcic K."/>
            <person name="Shelest E."/>
            <person name="Sherlock G."/>
            <person name="Sophianopoulou V."/>
            <person name="Squina F.M."/>
            <person name="Sun H."/>
            <person name="Susca A."/>
            <person name="Todd R.B."/>
            <person name="Tsang A."/>
            <person name="Unkles S.E."/>
            <person name="van de Wiele N."/>
            <person name="van Rossen-Uffink D."/>
            <person name="Oliveira J.V."/>
            <person name="Vesth T.C."/>
            <person name="Visser J."/>
            <person name="Yu J.-H."/>
            <person name="Zhou M."/>
            <person name="Andersen M.R."/>
            <person name="Archer D.B."/>
            <person name="Baker S.E."/>
            <person name="Benoit I."/>
            <person name="Brakhage A.A."/>
            <person name="Braus G.H."/>
            <person name="Fischer R."/>
            <person name="Frisvad J.C."/>
            <person name="Goldman G.H."/>
            <person name="Houbraken J."/>
            <person name="Oakley B."/>
            <person name="Pocsi I."/>
            <person name="Scazzocchio C."/>
            <person name="Seiboth B."/>
            <person name="vanKuyk P.A."/>
            <person name="Wortman J."/>
            <person name="Dyer P.S."/>
            <person name="Grigoriev I.V."/>
        </authorList>
    </citation>
    <scope>NUCLEOTIDE SEQUENCE [LARGE SCALE GENOMIC DNA]</scope>
    <source>
        <strain evidence="6">ITEM 5010</strain>
    </source>
</reference>
<dbReference type="PRINTS" id="PR00420">
    <property type="entry name" value="RNGMNOXGNASE"/>
</dbReference>
<dbReference type="InterPro" id="IPR051104">
    <property type="entry name" value="FAD_monoxygenase"/>
</dbReference>
<keyword evidence="1" id="KW-0285">Flavoprotein</keyword>
<organism evidence="5 6">
    <name type="scientific">Aspergillus carbonarius (strain ITEM 5010)</name>
    <dbReference type="NCBI Taxonomy" id="602072"/>
    <lineage>
        <taxon>Eukaryota</taxon>
        <taxon>Fungi</taxon>
        <taxon>Dikarya</taxon>
        <taxon>Ascomycota</taxon>
        <taxon>Pezizomycotina</taxon>
        <taxon>Eurotiomycetes</taxon>
        <taxon>Eurotiomycetidae</taxon>
        <taxon>Eurotiales</taxon>
        <taxon>Aspergillaceae</taxon>
        <taxon>Aspergillus</taxon>
        <taxon>Aspergillus subgen. Circumdati</taxon>
    </lineage>
</organism>
<protein>
    <recommendedName>
        <fullName evidence="4">FAD-binding domain-containing protein</fullName>
    </recommendedName>
</protein>
<dbReference type="EMBL" id="KV907513">
    <property type="protein sequence ID" value="OOF90936.1"/>
    <property type="molecule type" value="Genomic_DNA"/>
</dbReference>
<dbReference type="Proteomes" id="UP000188318">
    <property type="component" value="Unassembled WGS sequence"/>
</dbReference>
<dbReference type="AlphaFoldDB" id="A0A1R3R8Y6"/>
<proteinExistence type="predicted"/>
<dbReference type="SUPFAM" id="SSF54373">
    <property type="entry name" value="FAD-linked reductases, C-terminal domain"/>
    <property type="match status" value="1"/>
</dbReference>
<sequence length="456" mass="51056">MAQSDIDIAIIGSGIIGTILALGLLKSNQAQPKTKLNIRVYEQSASSREIGAGIGFTATARKCMTLMDDRIADCVGVVATVNGEPENPDYSMRFVDGFRTFPISRDEGYGVHSQIDNDKEEDVSIHGKVYKLYAGPRGFEGCHRAHFLEEIMKLMPEGLVQFKKRVEGFEYLETGKIRLDFADGEQAECDLVIACDGIRSRIRELLFTPAYNAQYTHQLAFRGLVPMDAAIQKLSRYRALRQHMHCGPNAHVMHFPVAKQQLMNVVAFVPDPEEWSRTSMTAPAQKSEVVEAFRAWSPFVRAVIDLLPEELDKWAVFDTYERPVPKYAERRVALAGDAAHASAPHHGAGAGMGVEDALALMAALTRARVDVDRGVAVGKTLEAALKAYSKARYERSQWLVKSSRQVGWTYEWMAADIGGDMDRAFADIRDRSHQVWHFDVEAMVAEVEREYHRFLQ</sequence>
<dbReference type="GO" id="GO:0016491">
    <property type="term" value="F:oxidoreductase activity"/>
    <property type="evidence" value="ECO:0007669"/>
    <property type="project" value="UniProtKB-KW"/>
</dbReference>
<evidence type="ECO:0000256" key="3">
    <source>
        <dbReference type="ARBA" id="ARBA00023002"/>
    </source>
</evidence>
<gene>
    <name evidence="5" type="ORF">ASPCADRAFT_400369</name>
</gene>
<keyword evidence="3" id="KW-0560">Oxidoreductase</keyword>
<dbReference type="Gene3D" id="3.50.50.60">
    <property type="entry name" value="FAD/NAD(P)-binding domain"/>
    <property type="match status" value="1"/>
</dbReference>